<dbReference type="Pfam" id="PF13670">
    <property type="entry name" value="PepSY_2"/>
    <property type="match status" value="1"/>
</dbReference>
<feature type="chain" id="PRO_5043835505" description="PepSY domain-containing protein" evidence="1">
    <location>
        <begin position="25"/>
        <end position="100"/>
    </location>
</feature>
<proteinExistence type="predicted"/>
<dbReference type="EMBL" id="JAUSRV010000006">
    <property type="protein sequence ID" value="MDP9971586.1"/>
    <property type="molecule type" value="Genomic_DNA"/>
</dbReference>
<dbReference type="InterPro" id="IPR025711">
    <property type="entry name" value="PepSY"/>
</dbReference>
<feature type="domain" description="PepSY" evidence="2">
    <location>
        <begin position="9"/>
        <end position="94"/>
    </location>
</feature>
<dbReference type="RefSeq" id="WP_027730351.1">
    <property type="nucleotide sequence ID" value="NZ_CAXUQE020000001.1"/>
</dbReference>
<dbReference type="Proteomes" id="UP001224845">
    <property type="component" value="Unassembled WGS sequence"/>
</dbReference>
<keyword evidence="1" id="KW-0732">Signal</keyword>
<sequence length="100" mass="11198">MNKSLLFTVAAAATAVLWAAPASAQFVDHDAVKCAPVPKAEMRPQMELQRKLTSEGWKVRQVKDFNGCYEVYGFDEKGQRTEAFFDPKTFEKVGQVKQPS</sequence>
<evidence type="ECO:0000256" key="1">
    <source>
        <dbReference type="SAM" id="SignalP"/>
    </source>
</evidence>
<organism evidence="3 4">
    <name type="scientific">Variovorax paradoxus</name>
    <dbReference type="NCBI Taxonomy" id="34073"/>
    <lineage>
        <taxon>Bacteria</taxon>
        <taxon>Pseudomonadati</taxon>
        <taxon>Pseudomonadota</taxon>
        <taxon>Betaproteobacteria</taxon>
        <taxon>Burkholderiales</taxon>
        <taxon>Comamonadaceae</taxon>
        <taxon>Variovorax</taxon>
    </lineage>
</organism>
<evidence type="ECO:0000313" key="4">
    <source>
        <dbReference type="Proteomes" id="UP001224845"/>
    </source>
</evidence>
<accession>A0AAW8EHU3</accession>
<protein>
    <recommendedName>
        <fullName evidence="2">PepSY domain-containing protein</fullName>
    </recommendedName>
</protein>
<evidence type="ECO:0000259" key="2">
    <source>
        <dbReference type="Pfam" id="PF13670"/>
    </source>
</evidence>
<gene>
    <name evidence="3" type="ORF">J2W39_002823</name>
</gene>
<name>A0AAW8EHU3_VARPD</name>
<dbReference type="AlphaFoldDB" id="A0AAW8EHU3"/>
<evidence type="ECO:0000313" key="3">
    <source>
        <dbReference type="EMBL" id="MDP9971586.1"/>
    </source>
</evidence>
<reference evidence="3" key="1">
    <citation type="submission" date="2023-07" db="EMBL/GenBank/DDBJ databases">
        <title>Sorghum-associated microbial communities from plants grown in Nebraska, USA.</title>
        <authorList>
            <person name="Schachtman D."/>
        </authorList>
    </citation>
    <scope>NUCLEOTIDE SEQUENCE</scope>
    <source>
        <strain evidence="3">DS3315</strain>
    </source>
</reference>
<feature type="signal peptide" evidence="1">
    <location>
        <begin position="1"/>
        <end position="24"/>
    </location>
</feature>
<comment type="caution">
    <text evidence="3">The sequence shown here is derived from an EMBL/GenBank/DDBJ whole genome shotgun (WGS) entry which is preliminary data.</text>
</comment>